<dbReference type="PANTHER" id="PTHR41695">
    <property type="entry name" value="1,4-ALPHA-GLUCAN BRANCHING ENZYME RV3031-RELATED"/>
    <property type="match status" value="1"/>
</dbReference>
<dbReference type="InterPro" id="IPR040042">
    <property type="entry name" value="Branching_enz_MT3115-like"/>
</dbReference>
<dbReference type="InterPro" id="IPR027291">
    <property type="entry name" value="Glyco_hydro_38_N_sf"/>
</dbReference>
<dbReference type="InterPro" id="IPR037090">
    <property type="entry name" value="57_glycoside_trans_central"/>
</dbReference>
<dbReference type="PANTHER" id="PTHR41695:SF1">
    <property type="entry name" value="1,4-ALPHA-GLUCAN BRANCHING ENZYME TK1436"/>
    <property type="match status" value="1"/>
</dbReference>
<reference evidence="6 7" key="1">
    <citation type="submission" date="2023-04" db="EMBL/GenBank/DDBJ databases">
        <title>Clostridium tannerae sp. nov., isolated from the fecal material of an alpaca.</title>
        <authorList>
            <person name="Miller S."/>
            <person name="Hendry M."/>
            <person name="King J."/>
            <person name="Sankaranarayanan K."/>
            <person name="Lawson P.A."/>
        </authorList>
    </citation>
    <scope>NUCLEOTIDE SEQUENCE [LARGE SCALE GENOMIC DNA]</scope>
    <source>
        <strain evidence="6 7">A1-XYC3</strain>
    </source>
</reference>
<dbReference type="InterPro" id="IPR015293">
    <property type="entry name" value="BE_C"/>
</dbReference>
<protein>
    <submittedName>
        <fullName evidence="6">DUF1957 domain-containing protein</fullName>
    </submittedName>
</protein>
<sequence length="529" mass="61959">MVKGYVSIVLHSHMPFVRHPEIDDAMEERWLFEAISECYIPLIDVYDNLIKDNIKFQITMSITPTLMSMLQDEYLQRRYLEYLNKSIELSEKEIVRTNSNSELNRLSLFYNDRFNKLLTIYKQYDYNLMNAFKKFDKLGYLEIITCAATHGLLPLLTINQETVKAQIATGVQSYIDCIGHAPKGIWLPECAYSYSLDSILKEFGIQYFISENKAVLNGSPKPKYGTHAPISTPNGICAFARDMESSYQVWSNFTGYPGDFNYREFYRDIGYELPNEYIKPYINKSGIRLDTGIKYYKITGKTDDKEYYNRENALIKVKEHADHFASSRHNQIDYISKHMEQPPTITCPYDTELFGHWWFEGPDFIDNFIRRSSENWTNYSLITPSQYLDKYPIVQCSSPNPSSWGENGDFSVWINPSNHWIYRELHKCAEAMIRLANTYSSPTDTQRRALNQAARELMLAESSDWPFIIKNNTTVEYAVKRVNTHLERFNKLYEDITKDSIDIKYVASLEELDNIFKNIDYEVYRGNIY</sequence>
<dbReference type="EMBL" id="JARUJP010000008">
    <property type="protein sequence ID" value="MDW8801245.1"/>
    <property type="molecule type" value="Genomic_DNA"/>
</dbReference>
<feature type="domain" description="Glycoside hydrolase family 57 N-terminal" evidence="4">
    <location>
        <begin position="8"/>
        <end position="392"/>
    </location>
</feature>
<dbReference type="Proteomes" id="UP001281656">
    <property type="component" value="Unassembled WGS sequence"/>
</dbReference>
<feature type="domain" description="1,4-alpha-glucan branching enzyme C-terminal" evidence="5">
    <location>
        <begin position="425"/>
        <end position="524"/>
    </location>
</feature>
<dbReference type="Pfam" id="PF09210">
    <property type="entry name" value="BE_C"/>
    <property type="match status" value="1"/>
</dbReference>
<organism evidence="6 7">
    <name type="scientific">Clostridium tanneri</name>
    <dbReference type="NCBI Taxonomy" id="3037988"/>
    <lineage>
        <taxon>Bacteria</taxon>
        <taxon>Bacillati</taxon>
        <taxon>Bacillota</taxon>
        <taxon>Clostridia</taxon>
        <taxon>Eubacteriales</taxon>
        <taxon>Clostridiaceae</taxon>
        <taxon>Clostridium</taxon>
    </lineage>
</organism>
<name>A0ABU4JSW6_9CLOT</name>
<evidence type="ECO:0000256" key="3">
    <source>
        <dbReference type="RuleBase" id="RU361196"/>
    </source>
</evidence>
<dbReference type="Pfam" id="PF03065">
    <property type="entry name" value="Glyco_hydro_57"/>
    <property type="match status" value="1"/>
</dbReference>
<comment type="caution">
    <text evidence="6">The sequence shown here is derived from an EMBL/GenBank/DDBJ whole genome shotgun (WGS) entry which is preliminary data.</text>
</comment>
<dbReference type="SUPFAM" id="SSF88713">
    <property type="entry name" value="Glycoside hydrolase/deacetylase"/>
    <property type="match status" value="1"/>
</dbReference>
<dbReference type="InterPro" id="IPR011330">
    <property type="entry name" value="Glyco_hydro/deAcase_b/a-brl"/>
</dbReference>
<evidence type="ECO:0000259" key="4">
    <source>
        <dbReference type="Pfam" id="PF03065"/>
    </source>
</evidence>
<gene>
    <name evidence="6" type="ORF">P8V03_08750</name>
</gene>
<evidence type="ECO:0000259" key="5">
    <source>
        <dbReference type="Pfam" id="PF09210"/>
    </source>
</evidence>
<dbReference type="CDD" id="cd10792">
    <property type="entry name" value="GH57N_AmyC_like"/>
    <property type="match status" value="1"/>
</dbReference>
<keyword evidence="2 3" id="KW-0119">Carbohydrate metabolism</keyword>
<evidence type="ECO:0000256" key="1">
    <source>
        <dbReference type="ARBA" id="ARBA00006821"/>
    </source>
</evidence>
<evidence type="ECO:0000313" key="7">
    <source>
        <dbReference type="Proteomes" id="UP001281656"/>
    </source>
</evidence>
<dbReference type="Gene3D" id="3.20.110.10">
    <property type="entry name" value="Glycoside hydrolase 38, N terminal domain"/>
    <property type="match status" value="1"/>
</dbReference>
<dbReference type="SUPFAM" id="SSF88688">
    <property type="entry name" value="Families 57/38 glycoside transferase middle domain"/>
    <property type="match status" value="1"/>
</dbReference>
<accession>A0ABU4JSW6</accession>
<dbReference type="InterPro" id="IPR028995">
    <property type="entry name" value="Glyco_hydro_57/38_cen_sf"/>
</dbReference>
<dbReference type="Gene3D" id="1.20.1430.10">
    <property type="entry name" value="Families 57/38 glycoside transferase, middle domain"/>
    <property type="match status" value="1"/>
</dbReference>
<evidence type="ECO:0000256" key="2">
    <source>
        <dbReference type="ARBA" id="ARBA00023277"/>
    </source>
</evidence>
<dbReference type="RefSeq" id="WP_318797890.1">
    <property type="nucleotide sequence ID" value="NZ_JARUJP010000008.1"/>
</dbReference>
<comment type="similarity">
    <text evidence="1 3">Belongs to the glycosyl hydrolase 57 family.</text>
</comment>
<evidence type="ECO:0000313" key="6">
    <source>
        <dbReference type="EMBL" id="MDW8801245.1"/>
    </source>
</evidence>
<dbReference type="InterPro" id="IPR004300">
    <property type="entry name" value="Glyco_hydro_57_N"/>
</dbReference>
<proteinExistence type="inferred from homology"/>
<keyword evidence="7" id="KW-1185">Reference proteome</keyword>